<keyword evidence="3 7" id="KW-0547">Nucleotide-binding</keyword>
<dbReference type="SUPFAM" id="SSF52540">
    <property type="entry name" value="P-loop containing nucleoside triphosphate hydrolases"/>
    <property type="match status" value="1"/>
</dbReference>
<evidence type="ECO:0000259" key="9">
    <source>
        <dbReference type="SMART" id="SM00968"/>
    </source>
</evidence>
<comment type="subunit">
    <text evidence="7">Homodimer.</text>
</comment>
<dbReference type="EMBL" id="VJXX01000001">
    <property type="protein sequence ID" value="MPY09295.1"/>
    <property type="molecule type" value="Genomic_DNA"/>
</dbReference>
<feature type="coiled-coil region" evidence="7">
    <location>
        <begin position="498"/>
        <end position="574"/>
    </location>
</feature>
<organism evidence="10 11">
    <name type="scientific">Arthrobacter bussei</name>
    <dbReference type="NCBI Taxonomy" id="2594179"/>
    <lineage>
        <taxon>Bacteria</taxon>
        <taxon>Bacillati</taxon>
        <taxon>Actinomycetota</taxon>
        <taxon>Actinomycetes</taxon>
        <taxon>Micrococcales</taxon>
        <taxon>Micrococcaceae</taxon>
        <taxon>Arthrobacter</taxon>
    </lineage>
</organism>
<dbReference type="InterPro" id="IPR024704">
    <property type="entry name" value="SMC"/>
</dbReference>
<dbReference type="Proteomes" id="UP000326464">
    <property type="component" value="Unassembled WGS sequence"/>
</dbReference>
<dbReference type="PANTHER" id="PTHR43977">
    <property type="entry name" value="STRUCTURAL MAINTENANCE OF CHROMOSOMES PROTEIN 3"/>
    <property type="match status" value="1"/>
</dbReference>
<dbReference type="CDD" id="cd03278">
    <property type="entry name" value="ABC_SMC_barmotin"/>
    <property type="match status" value="2"/>
</dbReference>
<dbReference type="InterPro" id="IPR010935">
    <property type="entry name" value="SMC_hinge"/>
</dbReference>
<feature type="region of interest" description="Disordered" evidence="8">
    <location>
        <begin position="666"/>
        <end position="688"/>
    </location>
</feature>
<dbReference type="Gene3D" id="3.30.70.1620">
    <property type="match status" value="1"/>
</dbReference>
<comment type="subcellular location">
    <subcellularLocation>
        <location evidence="1 7">Cytoplasm</location>
    </subcellularLocation>
</comment>
<dbReference type="GO" id="GO:0007062">
    <property type="term" value="P:sister chromatid cohesion"/>
    <property type="evidence" value="ECO:0007669"/>
    <property type="project" value="InterPro"/>
</dbReference>
<evidence type="ECO:0000313" key="11">
    <source>
        <dbReference type="Proteomes" id="UP000326464"/>
    </source>
</evidence>
<evidence type="ECO:0000256" key="5">
    <source>
        <dbReference type="ARBA" id="ARBA00023054"/>
    </source>
</evidence>
<dbReference type="GO" id="GO:0005524">
    <property type="term" value="F:ATP binding"/>
    <property type="evidence" value="ECO:0007669"/>
    <property type="project" value="UniProtKB-UniRule"/>
</dbReference>
<dbReference type="GO" id="GO:0005694">
    <property type="term" value="C:chromosome"/>
    <property type="evidence" value="ECO:0007669"/>
    <property type="project" value="InterPro"/>
</dbReference>
<evidence type="ECO:0000256" key="2">
    <source>
        <dbReference type="ARBA" id="ARBA00022490"/>
    </source>
</evidence>
<evidence type="ECO:0000313" key="10">
    <source>
        <dbReference type="EMBL" id="MPY09295.1"/>
    </source>
</evidence>
<protein>
    <recommendedName>
        <fullName evidence="7">Chromosome partition protein Smc</fullName>
    </recommendedName>
</protein>
<name>A0A7X1TM84_9MICC</name>
<dbReference type="InterPro" id="IPR003395">
    <property type="entry name" value="RecF/RecN/SMC_N"/>
</dbReference>
<dbReference type="GO" id="GO:0007059">
    <property type="term" value="P:chromosome segregation"/>
    <property type="evidence" value="ECO:0007669"/>
    <property type="project" value="UniProtKB-UniRule"/>
</dbReference>
<dbReference type="Pfam" id="PF06470">
    <property type="entry name" value="SMC_hinge"/>
    <property type="match status" value="1"/>
</dbReference>
<dbReference type="InterPro" id="IPR011890">
    <property type="entry name" value="SMC_prok"/>
</dbReference>
<evidence type="ECO:0000256" key="3">
    <source>
        <dbReference type="ARBA" id="ARBA00022741"/>
    </source>
</evidence>
<comment type="domain">
    <text evidence="7">Contains large globular domains required for ATP hydrolysis at each terminus and a third globular domain forming a flexible hinge near the middle of the molecule. These domains are separated by coiled-coil structures.</text>
</comment>
<feature type="domain" description="SMC hinge" evidence="9">
    <location>
        <begin position="604"/>
        <end position="728"/>
    </location>
</feature>
<dbReference type="PIRSF" id="PIRSF005719">
    <property type="entry name" value="SMC"/>
    <property type="match status" value="1"/>
</dbReference>
<dbReference type="GO" id="GO:0030261">
    <property type="term" value="P:chromosome condensation"/>
    <property type="evidence" value="ECO:0007669"/>
    <property type="project" value="InterPro"/>
</dbReference>
<dbReference type="Gene3D" id="1.20.1060.20">
    <property type="match status" value="1"/>
</dbReference>
<keyword evidence="6 7" id="KW-0238">DNA-binding</keyword>
<evidence type="ECO:0000256" key="8">
    <source>
        <dbReference type="SAM" id="MobiDB-lite"/>
    </source>
</evidence>
<feature type="coiled-coil region" evidence="7">
    <location>
        <begin position="268"/>
        <end position="295"/>
    </location>
</feature>
<dbReference type="HAMAP" id="MF_01894">
    <property type="entry name" value="Smc_prok"/>
    <property type="match status" value="1"/>
</dbReference>
<sequence>MSKRRVTGQISCLVNWSAPVDGREGPTGGSAWTPLDTAETFVSLLLDTWAGHSGFRERALLSTRCRAPGPPNTAHGRCGPVDWGSPTPPGDPDTVHLKSLTVRGFKSFASATTFDFEPGVTAVVGPNGSGKSNVVDALAWVMGEQGAKTLRGGKMEDVIFAGTSGRAPLGRAQVSLTIDNADGALPIEYAEVTISRTLFRAGGSEYAINGKNCRLLDIQELLSDSGLGREMHVIVGQGQLDRVLHATPEDRRGFIEEAAGILKHRRRREKTVRKLDAMQANLARLTDLTGELRRQLTPLGKQAEVARRAQQVQFAVRDARSRLLADQLVTLRSGFQRDVAAEAALQARREEVEVQLAAGRQRQATLEQAAAAAVPALNRARETWYALSSAREKLAALAARAEDRGHLLGQGGADSDNGRDPDQLDRQAERLRAEVSGLEAEVGDLGRALEQTLAARRAAEEASAAEDARLARLLRAAADRREGDARLAGTVGAARSRVESAVAELGRLRASIAGAEERRRTAERDFTALESQVAGEEEGEEGLDAEYEEASAVLDTAARELEVLIEQERAAERERGALAARLEAQHEGLRQRDGSGALLAAGLDGVHRPLGEFLQVAPGFEKAVVAALSGAADAVTVGSLEAALRALALMKDDDAGQVSLVVAPGSGGAVRSGERPPRQDATTGPEVPAGGVAALDVVDVPPALHPALGHLLHGVLVVQDLEAAGAAVREGLADVAVTLEGDVFSEHTARGGTPGAAGYVELRAAAEETEQGLARVVAEAERLRFRLSAARTTRQEAQQRVDAALERLHESDARMAAVAEKLGQLNAAVRSASGEGDRLTALVRAAEADLEREESRLREAAQRLQDLQRQPVEAEPSTAQRDALQRAAVTARQGELEARLALRSREEQLSALAGRAASLERAAQSERRAREQAAEKARIRRAQALRAVAVSRAARRAEHHAVASIAVAAEQRDAAERLREQQDTELQEVRERNAGLAVELARLTDSVHRDELARTQQRLRIEALENRSIEELGLTPDHLVDEFGPHLPVPADTTPPADKWAALRAPVDDDGNTVPAGVPYVREQQEKRLRRAERDLAALGKVNPLALEEFAALEERHQFLSTQLADLKATRKDLLDIIREVDERVEQVFTAAYRDTAEQFERVFATLFPGGEGRLVLTDPADMLTTGIEVEARPAGKKIKRLSLLSGGERSLTAVALLVAIFKARPSPFYVMDEVEAALDDTNLGRLIMIFRELRESSQLIIITHQKRTMEVADALYGVTMRGDGVSTVISQRIAAEVERVLD</sequence>
<dbReference type="GO" id="GO:0005737">
    <property type="term" value="C:cytoplasm"/>
    <property type="evidence" value="ECO:0007669"/>
    <property type="project" value="UniProtKB-SubCell"/>
</dbReference>
<feature type="coiled-coil region" evidence="7">
    <location>
        <begin position="902"/>
        <end position="942"/>
    </location>
</feature>
<proteinExistence type="inferred from homology"/>
<feature type="region of interest" description="Disordered" evidence="8">
    <location>
        <begin position="863"/>
        <end position="882"/>
    </location>
</feature>
<dbReference type="SUPFAM" id="SSF75553">
    <property type="entry name" value="Smc hinge domain"/>
    <property type="match status" value="1"/>
</dbReference>
<dbReference type="Pfam" id="PF02463">
    <property type="entry name" value="SMC_N"/>
    <property type="match status" value="1"/>
</dbReference>
<dbReference type="GO" id="GO:0016887">
    <property type="term" value="F:ATP hydrolysis activity"/>
    <property type="evidence" value="ECO:0007669"/>
    <property type="project" value="InterPro"/>
</dbReference>
<feature type="coiled-coil region" evidence="7">
    <location>
        <begin position="1082"/>
        <end position="1144"/>
    </location>
</feature>
<evidence type="ECO:0000256" key="4">
    <source>
        <dbReference type="ARBA" id="ARBA00022840"/>
    </source>
</evidence>
<dbReference type="InterPro" id="IPR036277">
    <property type="entry name" value="SMC_hinge_sf"/>
</dbReference>
<dbReference type="Gene3D" id="3.40.50.300">
    <property type="entry name" value="P-loop containing nucleotide triphosphate hydrolases"/>
    <property type="match status" value="2"/>
</dbReference>
<accession>A0A7X1TM84</accession>
<dbReference type="GO" id="GO:0003677">
    <property type="term" value="F:DNA binding"/>
    <property type="evidence" value="ECO:0007669"/>
    <property type="project" value="UniProtKB-UniRule"/>
</dbReference>
<dbReference type="InterPro" id="IPR027417">
    <property type="entry name" value="P-loop_NTPase"/>
</dbReference>
<keyword evidence="2 7" id="KW-0963">Cytoplasm</keyword>
<evidence type="ECO:0000256" key="7">
    <source>
        <dbReference type="HAMAP-Rule" id="MF_01894"/>
    </source>
</evidence>
<evidence type="ECO:0000256" key="1">
    <source>
        <dbReference type="ARBA" id="ARBA00004496"/>
    </source>
</evidence>
<keyword evidence="11" id="KW-1185">Reference proteome</keyword>
<comment type="caution">
    <text evidence="10">The sequence shown here is derived from an EMBL/GenBank/DDBJ whole genome shotgun (WGS) entry which is preliminary data.</text>
</comment>
<dbReference type="SMART" id="SM00968">
    <property type="entry name" value="SMC_hinge"/>
    <property type="match status" value="1"/>
</dbReference>
<gene>
    <name evidence="7 10" type="primary">smc</name>
    <name evidence="10" type="ORF">FNH21_00890</name>
</gene>
<dbReference type="GO" id="GO:0006260">
    <property type="term" value="P:DNA replication"/>
    <property type="evidence" value="ECO:0007669"/>
    <property type="project" value="UniProtKB-UniRule"/>
</dbReference>
<reference evidence="11" key="1">
    <citation type="submission" date="2019-07" db="EMBL/GenBank/DDBJ databases">
        <title>Arthrobacter KR32 sp. nov., isolated from mountain cheese made of cows milk.</title>
        <authorList>
            <person name="Flegler A."/>
        </authorList>
    </citation>
    <scope>NUCLEOTIDE SEQUENCE [LARGE SCALE GENOMIC DNA]</scope>
    <source>
        <strain evidence="11">KR32</strain>
    </source>
</reference>
<comment type="function">
    <text evidence="7">Required for chromosome condensation and partitioning.</text>
</comment>
<feature type="coiled-coil region" evidence="7">
    <location>
        <begin position="968"/>
        <end position="1006"/>
    </location>
</feature>
<dbReference type="NCBIfam" id="TIGR02168">
    <property type="entry name" value="SMC_prok_B"/>
    <property type="match status" value="1"/>
</dbReference>
<dbReference type="FunFam" id="3.40.50.300:FF:000984">
    <property type="entry name" value="Chromosome partition protein Smc"/>
    <property type="match status" value="1"/>
</dbReference>
<dbReference type="OrthoDB" id="9808768at2"/>
<feature type="binding site" evidence="7">
    <location>
        <begin position="126"/>
        <end position="133"/>
    </location>
    <ligand>
        <name>ATP</name>
        <dbReference type="ChEBI" id="CHEBI:30616"/>
    </ligand>
</feature>
<keyword evidence="4 7" id="KW-0067">ATP-binding</keyword>
<keyword evidence="5 7" id="KW-0175">Coiled coil</keyword>
<evidence type="ECO:0000256" key="6">
    <source>
        <dbReference type="ARBA" id="ARBA00023125"/>
    </source>
</evidence>
<comment type="similarity">
    <text evidence="7">Belongs to the SMC family.</text>
</comment>
<dbReference type="FunFam" id="3.40.50.300:FF:000901">
    <property type="entry name" value="Chromosome partition protein Smc"/>
    <property type="match status" value="1"/>
</dbReference>